<dbReference type="InterPro" id="IPR014030">
    <property type="entry name" value="Ketoacyl_synth_N"/>
</dbReference>
<dbReference type="PANTHER" id="PTHR11712:SF336">
    <property type="entry name" value="3-OXOACYL-[ACYL-CARRIER-PROTEIN] SYNTHASE, MITOCHONDRIAL"/>
    <property type="match status" value="1"/>
</dbReference>
<accession>A0ABT1I9T9</accession>
<feature type="domain" description="Beta-ketoacyl synthase C-terminal" evidence="5">
    <location>
        <begin position="231"/>
        <end position="301"/>
    </location>
</feature>
<comment type="similarity">
    <text evidence="1 3">Belongs to the thiolase-like superfamily. Beta-ketoacyl-ACP synthases family.</text>
</comment>
<evidence type="ECO:0000256" key="3">
    <source>
        <dbReference type="RuleBase" id="RU003694"/>
    </source>
</evidence>
<evidence type="ECO:0000259" key="4">
    <source>
        <dbReference type="Pfam" id="PF00109"/>
    </source>
</evidence>
<dbReference type="Gene3D" id="3.40.47.10">
    <property type="match status" value="2"/>
</dbReference>
<keyword evidence="7" id="KW-1185">Reference proteome</keyword>
<keyword evidence="2 3" id="KW-0808">Transferase</keyword>
<evidence type="ECO:0000313" key="6">
    <source>
        <dbReference type="EMBL" id="MCP2269402.1"/>
    </source>
</evidence>
<dbReference type="InterPro" id="IPR016039">
    <property type="entry name" value="Thiolase-like"/>
</dbReference>
<dbReference type="EMBL" id="JAMTCO010000004">
    <property type="protein sequence ID" value="MCP2269402.1"/>
    <property type="molecule type" value="Genomic_DNA"/>
</dbReference>
<dbReference type="RefSeq" id="WP_253886400.1">
    <property type="nucleotide sequence ID" value="NZ_BAAAVB010000004.1"/>
</dbReference>
<dbReference type="SUPFAM" id="SSF53901">
    <property type="entry name" value="Thiolase-like"/>
    <property type="match status" value="2"/>
</dbReference>
<organism evidence="6 7">
    <name type="scientific">Actinokineospora diospyrosa</name>
    <dbReference type="NCBI Taxonomy" id="103728"/>
    <lineage>
        <taxon>Bacteria</taxon>
        <taxon>Bacillati</taxon>
        <taxon>Actinomycetota</taxon>
        <taxon>Actinomycetes</taxon>
        <taxon>Pseudonocardiales</taxon>
        <taxon>Pseudonocardiaceae</taxon>
        <taxon>Actinokineospora</taxon>
    </lineage>
</organism>
<evidence type="ECO:0000259" key="5">
    <source>
        <dbReference type="Pfam" id="PF02801"/>
    </source>
</evidence>
<dbReference type="InterPro" id="IPR014031">
    <property type="entry name" value="Ketoacyl_synth_C"/>
</dbReference>
<name>A0ABT1I9T9_9PSEU</name>
<proteinExistence type="inferred from homology"/>
<evidence type="ECO:0000313" key="7">
    <source>
        <dbReference type="Proteomes" id="UP001205185"/>
    </source>
</evidence>
<evidence type="ECO:0000256" key="2">
    <source>
        <dbReference type="ARBA" id="ARBA00022679"/>
    </source>
</evidence>
<dbReference type="Proteomes" id="UP001205185">
    <property type="component" value="Unassembled WGS sequence"/>
</dbReference>
<feature type="domain" description="Beta-ketoacyl synthase-like N-terminal" evidence="4">
    <location>
        <begin position="41"/>
        <end position="175"/>
    </location>
</feature>
<reference evidence="6 7" key="1">
    <citation type="submission" date="2022-06" db="EMBL/GenBank/DDBJ databases">
        <title>Genomic Encyclopedia of Archaeal and Bacterial Type Strains, Phase II (KMG-II): from individual species to whole genera.</title>
        <authorList>
            <person name="Goeker M."/>
        </authorList>
    </citation>
    <scope>NUCLEOTIDE SEQUENCE [LARGE SCALE GENOMIC DNA]</scope>
    <source>
        <strain evidence="6 7">DSM 44255</strain>
    </source>
</reference>
<dbReference type="PANTHER" id="PTHR11712">
    <property type="entry name" value="POLYKETIDE SYNTHASE-RELATED"/>
    <property type="match status" value="1"/>
</dbReference>
<comment type="caution">
    <text evidence="6">The sequence shown here is derived from an EMBL/GenBank/DDBJ whole genome shotgun (WGS) entry which is preliminary data.</text>
</comment>
<dbReference type="Pfam" id="PF02801">
    <property type="entry name" value="Ketoacyl-synt_C"/>
    <property type="match status" value="1"/>
</dbReference>
<dbReference type="Pfam" id="PF00109">
    <property type="entry name" value="ketoacyl-synt"/>
    <property type="match status" value="1"/>
</dbReference>
<protein>
    <submittedName>
        <fullName evidence="6">3-oxoacyl-[acyl-carrier-protein] synthase II</fullName>
    </submittedName>
</protein>
<dbReference type="InterPro" id="IPR000794">
    <property type="entry name" value="Beta-ketoacyl_synthase"/>
</dbReference>
<evidence type="ECO:0000256" key="1">
    <source>
        <dbReference type="ARBA" id="ARBA00008467"/>
    </source>
</evidence>
<sequence>MIAITGVGVVAGGGAVEVGGMFDEELPGPVAHVIRDFDVRAQLGRKGTSGYDRTTALAVVGCGRALESIGSAVDGHDRARFGVVLGTTAGGVRATSDFSRATIVEDRPYHVNPVLFPAAVMNSAAGHSAIRYGLKGVNATIAAGQLAGVRTLRYTGMTLARGYADAVLVGAAEEFSPHTAWADHLRYGGRGVLPGEGAVVFVAERAADVRAAGRVPLAEVLATAVSTSGDLSEVLRRALAKAEVKPSEVWAVATGERGIPERDHGEVTAVAEVFGDVERIRVKETVGECHAASGAFQVAALLERSAIDSDVDGRPSVVTGTTSDGAVGAVVLRGWRRADRGDGV</sequence>
<gene>
    <name evidence="6" type="ORF">LV75_001890</name>
</gene>